<name>A0A0G0AR00_9BACT</name>
<feature type="transmembrane region" description="Helical" evidence="1">
    <location>
        <begin position="236"/>
        <end position="257"/>
    </location>
</feature>
<feature type="transmembrane region" description="Helical" evidence="1">
    <location>
        <begin position="264"/>
        <end position="291"/>
    </location>
</feature>
<gene>
    <name evidence="2" type="ORF">UR53_C0002G0032</name>
</gene>
<evidence type="ECO:0000256" key="1">
    <source>
        <dbReference type="SAM" id="Phobius"/>
    </source>
</evidence>
<evidence type="ECO:0000313" key="3">
    <source>
        <dbReference type="Proteomes" id="UP000034927"/>
    </source>
</evidence>
<accession>A0A0G0AR00</accession>
<proteinExistence type="predicted"/>
<keyword evidence="1" id="KW-0472">Membrane</keyword>
<protein>
    <recommendedName>
        <fullName evidence="4">Glycerophosphoryl diester phosphodiesterase membrane domain-containing protein</fullName>
    </recommendedName>
</protein>
<organism evidence="2 3">
    <name type="scientific">Candidatus Magasanikbacteria bacterium GW2011_GWC2_34_16</name>
    <dbReference type="NCBI Taxonomy" id="1619045"/>
    <lineage>
        <taxon>Bacteria</taxon>
        <taxon>Candidatus Magasanikiibacteriota</taxon>
    </lineage>
</organism>
<keyword evidence="1" id="KW-1133">Transmembrane helix</keyword>
<keyword evidence="1" id="KW-0812">Transmembrane</keyword>
<evidence type="ECO:0008006" key="4">
    <source>
        <dbReference type="Google" id="ProtNLM"/>
    </source>
</evidence>
<feature type="transmembrane region" description="Helical" evidence="1">
    <location>
        <begin position="133"/>
        <end position="159"/>
    </location>
</feature>
<feature type="transmembrane region" description="Helical" evidence="1">
    <location>
        <begin position="210"/>
        <end position="230"/>
    </location>
</feature>
<dbReference type="AlphaFoldDB" id="A0A0G0AR00"/>
<comment type="caution">
    <text evidence="2">The sequence shown here is derived from an EMBL/GenBank/DDBJ whole genome shotgun (WGS) entry which is preliminary data.</text>
</comment>
<evidence type="ECO:0000313" key="2">
    <source>
        <dbReference type="EMBL" id="KKP59418.1"/>
    </source>
</evidence>
<feature type="transmembrane region" description="Helical" evidence="1">
    <location>
        <begin position="22"/>
        <end position="42"/>
    </location>
</feature>
<dbReference type="Proteomes" id="UP000034927">
    <property type="component" value="Unassembled WGS sequence"/>
</dbReference>
<sequence length="323" mass="35946">MHEPTYRQALQQTWYLVWHNKLLWILGVCSAFLGQWGLSDLVGQVNLMITSDYSGPFSLINNWRALLTIPINSVAAVFLTLWLVGIVLLIGLTVVFVAVVSRSALIAITAAWFQSKTRLSLTVAWHIGVKRFWTVLALIVINKILQLAIVVSLGGVFWLANLDNLVHIIGLVVFSILALFIALMFEAAAIYACGYAVVEQNHFLRAVRRGFYLFSKHILVSLETGLLLFFLNLLLVGAVVVGSFFIFIPSFLMWLVAGLSGVSILFNIGMILGLTLFVLLVVILGGFFNAFTTSAWTYLFMKMHHEGVVARLAHYAKRLISRG</sequence>
<reference evidence="2 3" key="1">
    <citation type="journal article" date="2015" name="Nature">
        <title>rRNA introns, odd ribosomes, and small enigmatic genomes across a large radiation of phyla.</title>
        <authorList>
            <person name="Brown C.T."/>
            <person name="Hug L.A."/>
            <person name="Thomas B.C."/>
            <person name="Sharon I."/>
            <person name="Castelle C.J."/>
            <person name="Singh A."/>
            <person name="Wilkins M.J."/>
            <person name="Williams K.H."/>
            <person name="Banfield J.F."/>
        </authorList>
    </citation>
    <scope>NUCLEOTIDE SEQUENCE [LARGE SCALE GENOMIC DNA]</scope>
</reference>
<dbReference type="EMBL" id="LBPO01000002">
    <property type="protein sequence ID" value="KKP59418.1"/>
    <property type="molecule type" value="Genomic_DNA"/>
</dbReference>
<feature type="transmembrane region" description="Helical" evidence="1">
    <location>
        <begin position="165"/>
        <end position="198"/>
    </location>
</feature>